<dbReference type="Proteomes" id="UP000092583">
    <property type="component" value="Unassembled WGS sequence"/>
</dbReference>
<dbReference type="AlphaFoldDB" id="A0A1B9IXB9"/>
<dbReference type="GO" id="GO:0005524">
    <property type="term" value="F:ATP binding"/>
    <property type="evidence" value="ECO:0007669"/>
    <property type="project" value="UniProtKB-KW"/>
</dbReference>
<name>A0A1B9IXB9_9TREE</name>
<reference evidence="12" key="2">
    <citation type="submission" date="2013-12" db="EMBL/GenBank/DDBJ databases">
        <title>Evolution of pathogenesis and genome organization in the Tremellales.</title>
        <authorList>
            <person name="Cuomo C."/>
            <person name="Litvintseva A."/>
            <person name="Heitman J."/>
            <person name="Chen Y."/>
            <person name="Sun S."/>
            <person name="Springer D."/>
            <person name="Dromer F."/>
            <person name="Young S."/>
            <person name="Zeng Q."/>
            <person name="Chapman S."/>
            <person name="Gujja S."/>
            <person name="Saif S."/>
            <person name="Birren B."/>
        </authorList>
    </citation>
    <scope>NUCLEOTIDE SEQUENCE [LARGE SCALE GENOMIC DNA]</scope>
    <source>
        <strain evidence="12">CBS 10435</strain>
    </source>
</reference>
<feature type="compositionally biased region" description="Polar residues" evidence="10">
    <location>
        <begin position="1"/>
        <end position="12"/>
    </location>
</feature>
<keyword evidence="3" id="KW-0963">Cytoplasm</keyword>
<dbReference type="Pfam" id="PF05783">
    <property type="entry name" value="DLIC"/>
    <property type="match status" value="1"/>
</dbReference>
<evidence type="ECO:0000256" key="6">
    <source>
        <dbReference type="ARBA" id="ARBA00022840"/>
    </source>
</evidence>
<dbReference type="PANTHER" id="PTHR12688">
    <property type="entry name" value="DYNEIN LIGHT INTERMEDIATE CHAIN"/>
    <property type="match status" value="1"/>
</dbReference>
<evidence type="ECO:0000256" key="10">
    <source>
        <dbReference type="SAM" id="MobiDB-lite"/>
    </source>
</evidence>
<evidence type="ECO:0000256" key="4">
    <source>
        <dbReference type="ARBA" id="ARBA00022701"/>
    </source>
</evidence>
<keyword evidence="2" id="KW-0813">Transport</keyword>
<dbReference type="GO" id="GO:0000226">
    <property type="term" value="P:microtubule cytoskeleton organization"/>
    <property type="evidence" value="ECO:0007669"/>
    <property type="project" value="TreeGrafter"/>
</dbReference>
<keyword evidence="12" id="KW-1185">Reference proteome</keyword>
<keyword evidence="9" id="KW-0206">Cytoskeleton</keyword>
<organism evidence="11 12">
    <name type="scientific">Kwoniella mangroviensis CBS 10435</name>
    <dbReference type="NCBI Taxonomy" id="1331196"/>
    <lineage>
        <taxon>Eukaryota</taxon>
        <taxon>Fungi</taxon>
        <taxon>Dikarya</taxon>
        <taxon>Basidiomycota</taxon>
        <taxon>Agaricomycotina</taxon>
        <taxon>Tremellomycetes</taxon>
        <taxon>Tremellales</taxon>
        <taxon>Cryptococcaceae</taxon>
        <taxon>Kwoniella</taxon>
    </lineage>
</organism>
<accession>A0A1B9IXB9</accession>
<dbReference type="GO" id="GO:0045504">
    <property type="term" value="F:dynein heavy chain binding"/>
    <property type="evidence" value="ECO:0007669"/>
    <property type="project" value="TreeGrafter"/>
</dbReference>
<dbReference type="OrthoDB" id="27603at2759"/>
<dbReference type="InterPro" id="IPR008467">
    <property type="entry name" value="Dynein1_light_intermed_chain"/>
</dbReference>
<gene>
    <name evidence="11" type="ORF">L486_02855</name>
</gene>
<dbReference type="GO" id="GO:0005874">
    <property type="term" value="C:microtubule"/>
    <property type="evidence" value="ECO:0007669"/>
    <property type="project" value="UniProtKB-KW"/>
</dbReference>
<evidence type="ECO:0000256" key="2">
    <source>
        <dbReference type="ARBA" id="ARBA00022448"/>
    </source>
</evidence>
<evidence type="ECO:0008006" key="13">
    <source>
        <dbReference type="Google" id="ProtNLM"/>
    </source>
</evidence>
<evidence type="ECO:0000256" key="9">
    <source>
        <dbReference type="ARBA" id="ARBA00023212"/>
    </source>
</evidence>
<dbReference type="PANTHER" id="PTHR12688:SF0">
    <property type="entry name" value="DYNEIN LIGHT INTERMEDIATE CHAIN"/>
    <property type="match status" value="1"/>
</dbReference>
<evidence type="ECO:0000313" key="11">
    <source>
        <dbReference type="EMBL" id="OCF60175.1"/>
    </source>
</evidence>
<keyword evidence="7" id="KW-0243">Dynein</keyword>
<evidence type="ECO:0000256" key="8">
    <source>
        <dbReference type="ARBA" id="ARBA00023175"/>
    </source>
</evidence>
<dbReference type="GO" id="GO:0005868">
    <property type="term" value="C:cytoplasmic dynein complex"/>
    <property type="evidence" value="ECO:0007669"/>
    <property type="project" value="InterPro"/>
</dbReference>
<dbReference type="GO" id="GO:0007018">
    <property type="term" value="P:microtubule-based movement"/>
    <property type="evidence" value="ECO:0007669"/>
    <property type="project" value="InterPro"/>
</dbReference>
<dbReference type="EMBL" id="KI669460">
    <property type="protein sequence ID" value="OCF60175.1"/>
    <property type="molecule type" value="Genomic_DNA"/>
</dbReference>
<evidence type="ECO:0000313" key="12">
    <source>
        <dbReference type="Proteomes" id="UP000092583"/>
    </source>
</evidence>
<dbReference type="InterPro" id="IPR022780">
    <property type="entry name" value="Dynein_light_int_chain"/>
</dbReference>
<evidence type="ECO:0000256" key="3">
    <source>
        <dbReference type="ARBA" id="ARBA00022490"/>
    </source>
</evidence>
<reference evidence="11 12" key="1">
    <citation type="submission" date="2013-07" db="EMBL/GenBank/DDBJ databases">
        <title>The Genome Sequence of Kwoniella mangroviensis CBS10435.</title>
        <authorList>
            <consortium name="The Broad Institute Genome Sequencing Platform"/>
            <person name="Cuomo C."/>
            <person name="Litvintseva A."/>
            <person name="Chen Y."/>
            <person name="Heitman J."/>
            <person name="Sun S."/>
            <person name="Springer D."/>
            <person name="Dromer F."/>
            <person name="Young S.K."/>
            <person name="Zeng Q."/>
            <person name="Gargeya S."/>
            <person name="Fitzgerald M."/>
            <person name="Abouelleil A."/>
            <person name="Alvarado L."/>
            <person name="Berlin A.M."/>
            <person name="Chapman S.B."/>
            <person name="Dewar J."/>
            <person name="Goldberg J."/>
            <person name="Griggs A."/>
            <person name="Gujja S."/>
            <person name="Hansen M."/>
            <person name="Howarth C."/>
            <person name="Imamovic A."/>
            <person name="Larimer J."/>
            <person name="McCowan C."/>
            <person name="Murphy C."/>
            <person name="Pearson M."/>
            <person name="Priest M."/>
            <person name="Roberts A."/>
            <person name="Saif S."/>
            <person name="Shea T."/>
            <person name="Sykes S."/>
            <person name="Wortman J."/>
            <person name="Nusbaum C."/>
            <person name="Birren B."/>
        </authorList>
    </citation>
    <scope>NUCLEOTIDE SEQUENCE [LARGE SCALE GENOMIC DNA]</scope>
    <source>
        <strain evidence="11 12">CBS 10435</strain>
    </source>
</reference>
<keyword evidence="8" id="KW-0505">Motor protein</keyword>
<comment type="subcellular location">
    <subcellularLocation>
        <location evidence="1">Cytoplasm</location>
        <location evidence="1">Cytoskeleton</location>
    </subcellularLocation>
</comment>
<dbReference type="STRING" id="1331196.A0A1B9IXB9"/>
<feature type="region of interest" description="Disordered" evidence="10">
    <location>
        <begin position="496"/>
        <end position="554"/>
    </location>
</feature>
<evidence type="ECO:0000256" key="5">
    <source>
        <dbReference type="ARBA" id="ARBA00022741"/>
    </source>
</evidence>
<protein>
    <recommendedName>
        <fullName evidence="13">Dynein light intermediate chain 1, cytosolic</fullName>
    </recommendedName>
</protein>
<keyword evidence="6" id="KW-0067">ATP-binding</keyword>
<keyword evidence="4" id="KW-0493">Microtubule</keyword>
<sequence>MNINTSTSTSAGPSRPSPTTRNTNTNQEDGSGSGSGSGTLWTEILGSTDRQKGLGRKNLIVLFDTDDFGLYLLNLPSTAEKHHGRTHLLSQLNVSSKKKKSFKSSRNGKKGLALGYEVIDISDGDEDSVPPLSVFYPPSSHPSLLKLVSQALPPKSLSDTAAVIMLDWTKPSSMIQELLTWLSWIDQWANHNAERGEVEELKEKLQSHIQHYTEPSPTTTSGTTAYAGAGALLPLGQGTLTLNSSGIPITIVCTRADLMDSVGEEVGMKGGGWEERTDWIQQVLRTICLAYGATLFYTAPTQPTTYSLLRSYLLHRLYTNPPSTTESSTQHVTSTRFPFPHRANVLDRDAVMVPSGWDSWGKIKVLREGFDPDRIGEAFEMSLKTFQNKAEEDNAGETLEVIWDEMIPDVERGVKPSNPSQPMIPETEQSFLSRQLDVLLKDPNRDPRQSFRHAAATVVGPMSGSEGLNLPGVEKALGEMEGLEKGEELKEKFARLSRKDSTRNGPLSPTGPAPSGTTNAMPNEALHNFFQGLLANRSKTGTPSATPAKPSETK</sequence>
<evidence type="ECO:0000256" key="1">
    <source>
        <dbReference type="ARBA" id="ARBA00004245"/>
    </source>
</evidence>
<feature type="compositionally biased region" description="Low complexity" evidence="10">
    <location>
        <begin position="13"/>
        <end position="26"/>
    </location>
</feature>
<evidence type="ECO:0000256" key="7">
    <source>
        <dbReference type="ARBA" id="ARBA00023017"/>
    </source>
</evidence>
<proteinExistence type="predicted"/>
<keyword evidence="5" id="KW-0547">Nucleotide-binding</keyword>
<feature type="region of interest" description="Disordered" evidence="10">
    <location>
        <begin position="1"/>
        <end position="41"/>
    </location>
</feature>
<dbReference type="GO" id="GO:0035974">
    <property type="term" value="C:meiotic spindle pole body"/>
    <property type="evidence" value="ECO:0007669"/>
    <property type="project" value="TreeGrafter"/>
</dbReference>